<feature type="domain" description="S-adenosylmethionine-dependent methyltransferase" evidence="7">
    <location>
        <begin position="194"/>
        <end position="356"/>
    </location>
</feature>
<comment type="similarity">
    <text evidence="6">Belongs to the methyltransferase superfamily. RlmI family.</text>
</comment>
<organism evidence="9 10">
    <name type="scientific">Stieleria neptunia</name>
    <dbReference type="NCBI Taxonomy" id="2527979"/>
    <lineage>
        <taxon>Bacteria</taxon>
        <taxon>Pseudomonadati</taxon>
        <taxon>Planctomycetota</taxon>
        <taxon>Planctomycetia</taxon>
        <taxon>Pirellulales</taxon>
        <taxon>Pirellulaceae</taxon>
        <taxon>Stieleria</taxon>
    </lineage>
</organism>
<dbReference type="GO" id="GO:0008168">
    <property type="term" value="F:methyltransferase activity"/>
    <property type="evidence" value="ECO:0007669"/>
    <property type="project" value="UniProtKB-KW"/>
</dbReference>
<dbReference type="GO" id="GO:0005737">
    <property type="term" value="C:cytoplasm"/>
    <property type="evidence" value="ECO:0007669"/>
    <property type="project" value="UniProtKB-SubCell"/>
</dbReference>
<dbReference type="CDD" id="cd21153">
    <property type="entry name" value="PUA_RlmI"/>
    <property type="match status" value="1"/>
</dbReference>
<dbReference type="InterPro" id="IPR019614">
    <property type="entry name" value="SAM-dep_methyl-trfase"/>
</dbReference>
<evidence type="ECO:0000256" key="6">
    <source>
        <dbReference type="ARBA" id="ARBA00038091"/>
    </source>
</evidence>
<keyword evidence="5" id="KW-0949">S-adenosyl-L-methionine</keyword>
<dbReference type="Proteomes" id="UP000319004">
    <property type="component" value="Chromosome"/>
</dbReference>
<accession>A0A518I468</accession>
<proteinExistence type="inferred from homology"/>
<dbReference type="Pfam" id="PF10672">
    <property type="entry name" value="Methyltrans_SAM"/>
    <property type="match status" value="1"/>
</dbReference>
<dbReference type="SUPFAM" id="SSF88697">
    <property type="entry name" value="PUA domain-like"/>
    <property type="match status" value="1"/>
</dbReference>
<evidence type="ECO:0000256" key="3">
    <source>
        <dbReference type="ARBA" id="ARBA00022603"/>
    </source>
</evidence>
<dbReference type="Gene3D" id="2.30.130.10">
    <property type="entry name" value="PUA domain"/>
    <property type="match status" value="1"/>
</dbReference>
<dbReference type="CDD" id="cd02440">
    <property type="entry name" value="AdoMet_MTases"/>
    <property type="match status" value="1"/>
</dbReference>
<dbReference type="InterPro" id="IPR015947">
    <property type="entry name" value="PUA-like_sf"/>
</dbReference>
<evidence type="ECO:0000256" key="4">
    <source>
        <dbReference type="ARBA" id="ARBA00022679"/>
    </source>
</evidence>
<comment type="subcellular location">
    <subcellularLocation>
        <location evidence="1">Cytoplasm</location>
    </subcellularLocation>
</comment>
<feature type="domain" description="RlmI-like PUA" evidence="8">
    <location>
        <begin position="9"/>
        <end position="77"/>
    </location>
</feature>
<dbReference type="GO" id="GO:0003723">
    <property type="term" value="F:RNA binding"/>
    <property type="evidence" value="ECO:0007669"/>
    <property type="project" value="InterPro"/>
</dbReference>
<keyword evidence="3 9" id="KW-0489">Methyltransferase</keyword>
<dbReference type="KEGG" id="snep:Enr13x_77960"/>
<dbReference type="PROSITE" id="PS50890">
    <property type="entry name" value="PUA"/>
    <property type="match status" value="1"/>
</dbReference>
<dbReference type="EC" id="2.1.1.191" evidence="9"/>
<evidence type="ECO:0000256" key="5">
    <source>
        <dbReference type="ARBA" id="ARBA00022691"/>
    </source>
</evidence>
<dbReference type="InterPro" id="IPR036974">
    <property type="entry name" value="PUA_sf"/>
</dbReference>
<evidence type="ECO:0000256" key="1">
    <source>
        <dbReference type="ARBA" id="ARBA00004496"/>
    </source>
</evidence>
<dbReference type="InterPro" id="IPR029063">
    <property type="entry name" value="SAM-dependent_MTases_sf"/>
</dbReference>
<dbReference type="InterPro" id="IPR041532">
    <property type="entry name" value="RlmI-like_PUA"/>
</dbReference>
<dbReference type="GO" id="GO:0032259">
    <property type="term" value="P:methylation"/>
    <property type="evidence" value="ECO:0007669"/>
    <property type="project" value="UniProtKB-KW"/>
</dbReference>
<keyword evidence="2" id="KW-0963">Cytoplasm</keyword>
<evidence type="ECO:0000259" key="8">
    <source>
        <dbReference type="Pfam" id="PF17785"/>
    </source>
</evidence>
<dbReference type="AlphaFoldDB" id="A0A518I468"/>
<dbReference type="Pfam" id="PF17785">
    <property type="entry name" value="PUA_3"/>
    <property type="match status" value="1"/>
</dbReference>
<dbReference type="Gene3D" id="3.40.50.150">
    <property type="entry name" value="Vaccinia Virus protein VP39"/>
    <property type="match status" value="1"/>
</dbReference>
<evidence type="ECO:0000259" key="7">
    <source>
        <dbReference type="Pfam" id="PF10672"/>
    </source>
</evidence>
<sequence length="407" mass="44675">MSQPTPQQLRVKPGRQFPFLARHPWVHAHALISDGNRFSDGGNLQRGDIVELVDMDGNFLGRGLVNPHSRLRVRLYTYESTTPIDDALWTGRIDAAIARRRLSRAAEPDEAERLIFSESDLISGLIVDRYADCLGVQFTAGALMNWRQTILDHLQQVTGCRQIVVRVDEKTAKYEGLDPESGTLAIPGADLNEPVKYRQNGLDLTVDLVGGQKTGGYLDQRLNHETAAGYLRGKRVLDVCCYTGGFGLVAARQGAENVLGIDSSASAIAAATESAQRNGVADRMSFLQEDCFDALKRLGDEGQQFDAVILDPPRFAGSRHQVDQALRAYRRLNSLAVDLLPPGGILVTCSCSGRVSRSEFLNMLVDVGRRQRRDLIVLENRGPAPDHPLAVGCPESDYLKCVIAQVV</sequence>
<evidence type="ECO:0000313" key="9">
    <source>
        <dbReference type="EMBL" id="QDV47884.1"/>
    </source>
</evidence>
<protein>
    <submittedName>
        <fullName evidence="9">Ribosomal RNA large subunit methyltransferase I</fullName>
        <ecNumber evidence="9">2.1.1.191</ecNumber>
    </submittedName>
</protein>
<dbReference type="CDD" id="cd11572">
    <property type="entry name" value="RlmI_M_like"/>
    <property type="match status" value="1"/>
</dbReference>
<dbReference type="RefSeq" id="WP_145391935.1">
    <property type="nucleotide sequence ID" value="NZ_CP037423.1"/>
</dbReference>
<dbReference type="OrthoDB" id="9805492at2"/>
<reference evidence="9 10" key="1">
    <citation type="submission" date="2019-03" db="EMBL/GenBank/DDBJ databases">
        <title>Deep-cultivation of Planctomycetes and their phenomic and genomic characterization uncovers novel biology.</title>
        <authorList>
            <person name="Wiegand S."/>
            <person name="Jogler M."/>
            <person name="Boedeker C."/>
            <person name="Pinto D."/>
            <person name="Vollmers J."/>
            <person name="Rivas-Marin E."/>
            <person name="Kohn T."/>
            <person name="Peeters S.H."/>
            <person name="Heuer A."/>
            <person name="Rast P."/>
            <person name="Oberbeckmann S."/>
            <person name="Bunk B."/>
            <person name="Jeske O."/>
            <person name="Meyerdierks A."/>
            <person name="Storesund J.E."/>
            <person name="Kallscheuer N."/>
            <person name="Luecker S."/>
            <person name="Lage O.M."/>
            <person name="Pohl T."/>
            <person name="Merkel B.J."/>
            <person name="Hornburger P."/>
            <person name="Mueller R.-W."/>
            <person name="Bruemmer F."/>
            <person name="Labrenz M."/>
            <person name="Spormann A.M."/>
            <person name="Op den Camp H."/>
            <person name="Overmann J."/>
            <person name="Amann R."/>
            <person name="Jetten M.S.M."/>
            <person name="Mascher T."/>
            <person name="Medema M.H."/>
            <person name="Devos D.P."/>
            <person name="Kaster A.-K."/>
            <person name="Ovreas L."/>
            <person name="Rohde M."/>
            <person name="Galperin M.Y."/>
            <person name="Jogler C."/>
        </authorList>
    </citation>
    <scope>NUCLEOTIDE SEQUENCE [LARGE SCALE GENOMIC DNA]</scope>
    <source>
        <strain evidence="9 10">Enr13</strain>
    </source>
</reference>
<dbReference type="SUPFAM" id="SSF53335">
    <property type="entry name" value="S-adenosyl-L-methionine-dependent methyltransferases"/>
    <property type="match status" value="1"/>
</dbReference>
<name>A0A518I468_9BACT</name>
<keyword evidence="4 9" id="KW-0808">Transferase</keyword>
<dbReference type="Gene3D" id="3.30.750.80">
    <property type="entry name" value="RNA methyltransferase domain (HRMD) like"/>
    <property type="match status" value="1"/>
</dbReference>
<evidence type="ECO:0000256" key="2">
    <source>
        <dbReference type="ARBA" id="ARBA00022490"/>
    </source>
</evidence>
<dbReference type="EMBL" id="CP037423">
    <property type="protein sequence ID" value="QDV47884.1"/>
    <property type="molecule type" value="Genomic_DNA"/>
</dbReference>
<gene>
    <name evidence="9" type="primary">rlmI_2</name>
    <name evidence="9" type="ORF">Enr13x_77960</name>
</gene>
<keyword evidence="10" id="KW-1185">Reference proteome</keyword>
<evidence type="ECO:0000313" key="10">
    <source>
        <dbReference type="Proteomes" id="UP000319004"/>
    </source>
</evidence>
<dbReference type="PANTHER" id="PTHR42873:SF1">
    <property type="entry name" value="S-ADENOSYLMETHIONINE-DEPENDENT METHYLTRANSFERASE DOMAIN-CONTAINING PROTEIN"/>
    <property type="match status" value="1"/>
</dbReference>
<dbReference type="PANTHER" id="PTHR42873">
    <property type="entry name" value="RIBOSOMAL RNA LARGE SUBUNIT METHYLTRANSFERASE"/>
    <property type="match status" value="1"/>
</dbReference>